<dbReference type="InterPro" id="IPR040285">
    <property type="entry name" value="ProX/PRXD1"/>
</dbReference>
<dbReference type="SUPFAM" id="SSF55826">
    <property type="entry name" value="YbaK/ProRS associated domain"/>
    <property type="match status" value="1"/>
</dbReference>
<dbReference type="PANTHER" id="PTHR31423">
    <property type="entry name" value="YBAK DOMAIN-CONTAINING PROTEIN"/>
    <property type="match status" value="1"/>
</dbReference>
<comment type="similarity">
    <text evidence="1">Belongs to the PRORSD1 family.</text>
</comment>
<dbReference type="PANTHER" id="PTHR31423:SF3">
    <property type="entry name" value="PROLYL-TRNA SYNTHETASE ASSOCIATED DOMAIN-CONTAINING PROTEIN 1-RELATED"/>
    <property type="match status" value="1"/>
</dbReference>
<evidence type="ECO:0000256" key="1">
    <source>
        <dbReference type="ARBA" id="ARBA00010201"/>
    </source>
</evidence>
<protein>
    <submittedName>
        <fullName evidence="3">Prolyl-tRNA editing protein ProX</fullName>
    </submittedName>
</protein>
<dbReference type="Gene3D" id="3.90.960.10">
    <property type="entry name" value="YbaK/aminoacyl-tRNA synthetase-associated domain"/>
    <property type="match status" value="1"/>
</dbReference>
<gene>
    <name evidence="3" type="primary">proX_16</name>
    <name evidence="3" type="ORF">SDC9_140343</name>
</gene>
<dbReference type="InterPro" id="IPR007214">
    <property type="entry name" value="YbaK/aa-tRNA-synth-assoc-dom"/>
</dbReference>
<feature type="domain" description="YbaK/aminoacyl-tRNA synthetase-associated" evidence="2">
    <location>
        <begin position="17"/>
        <end position="122"/>
    </location>
</feature>
<dbReference type="Pfam" id="PF04073">
    <property type="entry name" value="tRNA_edit"/>
    <property type="match status" value="1"/>
</dbReference>
<dbReference type="AlphaFoldDB" id="A0A645DUZ5"/>
<comment type="caution">
    <text evidence="3">The sequence shown here is derived from an EMBL/GenBank/DDBJ whole genome shotgun (WGS) entry which is preliminary data.</text>
</comment>
<evidence type="ECO:0000313" key="3">
    <source>
        <dbReference type="EMBL" id="MPM93207.1"/>
    </source>
</evidence>
<reference evidence="3" key="1">
    <citation type="submission" date="2019-08" db="EMBL/GenBank/DDBJ databases">
        <authorList>
            <person name="Kucharzyk K."/>
            <person name="Murdoch R.W."/>
            <person name="Higgins S."/>
            <person name="Loffler F."/>
        </authorList>
    </citation>
    <scope>NUCLEOTIDE SEQUENCE</scope>
</reference>
<dbReference type="EMBL" id="VSSQ01040046">
    <property type="protein sequence ID" value="MPM93207.1"/>
    <property type="molecule type" value="Genomic_DNA"/>
</dbReference>
<accession>A0A645DUZ5</accession>
<dbReference type="InterPro" id="IPR036754">
    <property type="entry name" value="YbaK/aa-tRNA-synt-asso_dom_sf"/>
</dbReference>
<sequence length="139" mass="15241">MEDCREIDSQMGGGVSYCKNLFLCNRQMTEFYLLLIGIDKKFRTAEVSKQIGASRLSFGASEKLSELLGEKPGAVSPLGLLFDKRKAITVLIDSDVTAQKRVCVHPCVNTASVILSSDDLIKYIRACGNDIKYVTIAAD</sequence>
<name>A0A645DUZ5_9ZZZZ</name>
<dbReference type="GO" id="GO:0002161">
    <property type="term" value="F:aminoacyl-tRNA deacylase activity"/>
    <property type="evidence" value="ECO:0007669"/>
    <property type="project" value="InterPro"/>
</dbReference>
<proteinExistence type="inferred from homology"/>
<organism evidence="3">
    <name type="scientific">bioreactor metagenome</name>
    <dbReference type="NCBI Taxonomy" id="1076179"/>
    <lineage>
        <taxon>unclassified sequences</taxon>
        <taxon>metagenomes</taxon>
        <taxon>ecological metagenomes</taxon>
    </lineage>
</organism>
<evidence type="ECO:0000259" key="2">
    <source>
        <dbReference type="Pfam" id="PF04073"/>
    </source>
</evidence>